<dbReference type="EMBL" id="JAAGLI010001096">
    <property type="protein sequence ID" value="NEA28900.1"/>
    <property type="molecule type" value="Genomic_DNA"/>
</dbReference>
<evidence type="ECO:0000313" key="2">
    <source>
        <dbReference type="EMBL" id="NEA28900.1"/>
    </source>
</evidence>
<dbReference type="InterPro" id="IPR029058">
    <property type="entry name" value="AB_hydrolase_fold"/>
</dbReference>
<evidence type="ECO:0000259" key="1">
    <source>
        <dbReference type="Pfam" id="PF00561"/>
    </source>
</evidence>
<dbReference type="Pfam" id="PF00561">
    <property type="entry name" value="Abhydrolase_1"/>
    <property type="match status" value="1"/>
</dbReference>
<keyword evidence="2" id="KW-0378">Hydrolase</keyword>
<dbReference type="InterPro" id="IPR000073">
    <property type="entry name" value="AB_hydrolase_1"/>
</dbReference>
<dbReference type="Proteomes" id="UP000475532">
    <property type="component" value="Unassembled WGS sequence"/>
</dbReference>
<dbReference type="Gene3D" id="3.40.50.1820">
    <property type="entry name" value="alpha/beta hydrolase"/>
    <property type="match status" value="1"/>
</dbReference>
<dbReference type="SUPFAM" id="SSF53474">
    <property type="entry name" value="alpha/beta-Hydrolases"/>
    <property type="match status" value="1"/>
</dbReference>
<name>A0A6L9QTP7_9ACTN</name>
<comment type="caution">
    <text evidence="2">The sequence shown here is derived from an EMBL/GenBank/DDBJ whole genome shotgun (WGS) entry which is preliminary data.</text>
</comment>
<feature type="domain" description="AB hydrolase-1" evidence="1">
    <location>
        <begin position="17"/>
        <end position="118"/>
    </location>
</feature>
<proteinExistence type="predicted"/>
<evidence type="ECO:0000313" key="3">
    <source>
        <dbReference type="Proteomes" id="UP000475532"/>
    </source>
</evidence>
<dbReference type="GO" id="GO:0016787">
    <property type="term" value="F:hydrolase activity"/>
    <property type="evidence" value="ECO:0007669"/>
    <property type="project" value="UniProtKB-KW"/>
</dbReference>
<dbReference type="PANTHER" id="PTHR43433">
    <property type="entry name" value="HYDROLASE, ALPHA/BETA FOLD FAMILY PROTEIN"/>
    <property type="match status" value="1"/>
</dbReference>
<dbReference type="AlphaFoldDB" id="A0A6L9QTP7"/>
<accession>A0A6L9QTP7</accession>
<dbReference type="InterPro" id="IPR050471">
    <property type="entry name" value="AB_hydrolase"/>
</dbReference>
<sequence>MSAVDLAFTDEGHGDVPVLLAASLGTTGAMWAPQRERLSRSRRVVAFDHRGHGGSPSPAGPYSMDDLVADTVALLDRLDVASADVVGVSLGGTVGLALALAHPERVRTLTTVNAPVFADDPGFWHRREDAVLADGMSVATSGLLGRWYSPAVAAAPSVLVADTVTAVDKIDPVGYAGCCAAIAGTDLRPRLAELRRPVLAVTGGADAVIPAHHAELIASRVPGARLAVLPDAGHLLPQEDPDGLHELLAEHWESAGRDEVSAS</sequence>
<dbReference type="RefSeq" id="WP_163063574.1">
    <property type="nucleotide sequence ID" value="NZ_JAAGLI010001096.1"/>
</dbReference>
<protein>
    <submittedName>
        <fullName evidence="2">Alpha/beta fold hydrolase</fullName>
    </submittedName>
</protein>
<gene>
    <name evidence="2" type="ORF">G3I70_41340</name>
</gene>
<reference evidence="2 3" key="1">
    <citation type="submission" date="2020-01" db="EMBL/GenBank/DDBJ databases">
        <title>Insect and environment-associated Actinomycetes.</title>
        <authorList>
            <person name="Currrie C."/>
            <person name="Chevrette M."/>
            <person name="Carlson C."/>
            <person name="Stubbendieck R."/>
            <person name="Wendt-Pienkowski E."/>
        </authorList>
    </citation>
    <scope>NUCLEOTIDE SEQUENCE [LARGE SCALE GENOMIC DNA]</scope>
    <source>
        <strain evidence="2 3">SID10258</strain>
    </source>
</reference>
<dbReference type="PANTHER" id="PTHR43433:SF1">
    <property type="entry name" value="BLL5160 PROTEIN"/>
    <property type="match status" value="1"/>
</dbReference>
<dbReference type="PRINTS" id="PR00111">
    <property type="entry name" value="ABHYDROLASE"/>
</dbReference>
<organism evidence="2 3">
    <name type="scientific">Actinomadura bangladeshensis</name>
    <dbReference type="NCBI Taxonomy" id="453573"/>
    <lineage>
        <taxon>Bacteria</taxon>
        <taxon>Bacillati</taxon>
        <taxon>Actinomycetota</taxon>
        <taxon>Actinomycetes</taxon>
        <taxon>Streptosporangiales</taxon>
        <taxon>Thermomonosporaceae</taxon>
        <taxon>Actinomadura</taxon>
    </lineage>
</organism>